<dbReference type="EMBL" id="JBHSGF010000001">
    <property type="protein sequence ID" value="MFC4553988.1"/>
    <property type="molecule type" value="Genomic_DNA"/>
</dbReference>
<keyword evidence="4 6" id="KW-1133">Transmembrane helix</keyword>
<protein>
    <submittedName>
        <fullName evidence="8">PLDc N-terminal domain-containing protein</fullName>
    </submittedName>
</protein>
<dbReference type="Pfam" id="PF13396">
    <property type="entry name" value="PLDc_N"/>
    <property type="match status" value="1"/>
</dbReference>
<evidence type="ECO:0000259" key="7">
    <source>
        <dbReference type="Pfam" id="PF13396"/>
    </source>
</evidence>
<keyword evidence="3 6" id="KW-0812">Transmembrane</keyword>
<name>A0ABV9D6Z0_9MICO</name>
<proteinExistence type="predicted"/>
<keyword evidence="5 6" id="KW-0472">Membrane</keyword>
<organism evidence="8 9">
    <name type="scientific">Georgenia faecalis</name>
    <dbReference type="NCBI Taxonomy" id="2483799"/>
    <lineage>
        <taxon>Bacteria</taxon>
        <taxon>Bacillati</taxon>
        <taxon>Actinomycetota</taxon>
        <taxon>Actinomycetes</taxon>
        <taxon>Micrococcales</taxon>
        <taxon>Bogoriellaceae</taxon>
        <taxon>Georgenia</taxon>
    </lineage>
</organism>
<evidence type="ECO:0000256" key="1">
    <source>
        <dbReference type="ARBA" id="ARBA00004651"/>
    </source>
</evidence>
<evidence type="ECO:0000256" key="6">
    <source>
        <dbReference type="SAM" id="Phobius"/>
    </source>
</evidence>
<feature type="transmembrane region" description="Helical" evidence="6">
    <location>
        <begin position="34"/>
        <end position="54"/>
    </location>
</feature>
<dbReference type="Proteomes" id="UP001595955">
    <property type="component" value="Unassembled WGS sequence"/>
</dbReference>
<dbReference type="InterPro" id="IPR027379">
    <property type="entry name" value="CLS_N"/>
</dbReference>
<feature type="domain" description="Cardiolipin synthase N-terminal" evidence="7">
    <location>
        <begin position="13"/>
        <end position="56"/>
    </location>
</feature>
<dbReference type="RefSeq" id="WP_122823204.1">
    <property type="nucleotide sequence ID" value="NZ_CP033325.1"/>
</dbReference>
<gene>
    <name evidence="8" type="ORF">ACFO3F_01890</name>
</gene>
<evidence type="ECO:0000256" key="2">
    <source>
        <dbReference type="ARBA" id="ARBA00022475"/>
    </source>
</evidence>
<evidence type="ECO:0000256" key="5">
    <source>
        <dbReference type="ARBA" id="ARBA00023136"/>
    </source>
</evidence>
<keyword evidence="9" id="KW-1185">Reference proteome</keyword>
<reference evidence="9" key="1">
    <citation type="journal article" date="2019" name="Int. J. Syst. Evol. Microbiol.">
        <title>The Global Catalogue of Microorganisms (GCM) 10K type strain sequencing project: providing services to taxonomists for standard genome sequencing and annotation.</title>
        <authorList>
            <consortium name="The Broad Institute Genomics Platform"/>
            <consortium name="The Broad Institute Genome Sequencing Center for Infectious Disease"/>
            <person name="Wu L."/>
            <person name="Ma J."/>
        </authorList>
    </citation>
    <scope>NUCLEOTIDE SEQUENCE [LARGE SCALE GENOMIC DNA]</scope>
    <source>
        <strain evidence="9">JCM 3369</strain>
    </source>
</reference>
<evidence type="ECO:0000313" key="9">
    <source>
        <dbReference type="Proteomes" id="UP001595955"/>
    </source>
</evidence>
<keyword evidence="2" id="KW-1003">Cell membrane</keyword>
<evidence type="ECO:0000313" key="8">
    <source>
        <dbReference type="EMBL" id="MFC4553988.1"/>
    </source>
</evidence>
<accession>A0ABV9D6Z0</accession>
<comment type="subcellular location">
    <subcellularLocation>
        <location evidence="1">Cell membrane</location>
        <topology evidence="1">Multi-pass membrane protein</topology>
    </subcellularLocation>
</comment>
<evidence type="ECO:0000256" key="3">
    <source>
        <dbReference type="ARBA" id="ARBA00022692"/>
    </source>
</evidence>
<sequence length="64" mass="6867">MELLVIIALLPLALAVAATVNVVRGGAPLRTVDVAWLLLIWLVPVVGPLLWFVAGRRTPMSAPR</sequence>
<comment type="caution">
    <text evidence="8">The sequence shown here is derived from an EMBL/GenBank/DDBJ whole genome shotgun (WGS) entry which is preliminary data.</text>
</comment>
<evidence type="ECO:0000256" key="4">
    <source>
        <dbReference type="ARBA" id="ARBA00022989"/>
    </source>
</evidence>